<name>A2G8Z4_TRIV3</name>
<evidence type="ECO:0000256" key="1">
    <source>
        <dbReference type="SAM" id="MobiDB-lite"/>
    </source>
</evidence>
<dbReference type="KEGG" id="tva:4744018"/>
<dbReference type="SUPFAM" id="SSF52113">
    <property type="entry name" value="BRCT domain"/>
    <property type="match status" value="1"/>
</dbReference>
<dbReference type="VEuPathDB" id="TrichDB:TVAGG3_0665360"/>
<reference evidence="2" key="2">
    <citation type="journal article" date="2007" name="Science">
        <title>Draft genome sequence of the sexually transmitted pathogen Trichomonas vaginalis.</title>
        <authorList>
            <person name="Carlton J.M."/>
            <person name="Hirt R.P."/>
            <person name="Silva J.C."/>
            <person name="Delcher A.L."/>
            <person name="Schatz M."/>
            <person name="Zhao Q."/>
            <person name="Wortman J.R."/>
            <person name="Bidwell S.L."/>
            <person name="Alsmark U.C.M."/>
            <person name="Besteiro S."/>
            <person name="Sicheritz-Ponten T."/>
            <person name="Noel C.J."/>
            <person name="Dacks J.B."/>
            <person name="Foster P.G."/>
            <person name="Simillion C."/>
            <person name="Van de Peer Y."/>
            <person name="Miranda-Saavedra D."/>
            <person name="Barton G.J."/>
            <person name="Westrop G.D."/>
            <person name="Mueller S."/>
            <person name="Dessi D."/>
            <person name="Fiori P.L."/>
            <person name="Ren Q."/>
            <person name="Paulsen I."/>
            <person name="Zhang H."/>
            <person name="Bastida-Corcuera F.D."/>
            <person name="Simoes-Barbosa A."/>
            <person name="Brown M.T."/>
            <person name="Hayes R.D."/>
            <person name="Mukherjee M."/>
            <person name="Okumura C.Y."/>
            <person name="Schneider R."/>
            <person name="Smith A.J."/>
            <person name="Vanacova S."/>
            <person name="Villalvazo M."/>
            <person name="Haas B.J."/>
            <person name="Pertea M."/>
            <person name="Feldblyum T.V."/>
            <person name="Utterback T.R."/>
            <person name="Shu C.L."/>
            <person name="Osoegawa K."/>
            <person name="de Jong P.J."/>
            <person name="Hrdy I."/>
            <person name="Horvathova L."/>
            <person name="Zubacova Z."/>
            <person name="Dolezal P."/>
            <person name="Malik S.B."/>
            <person name="Logsdon J.M. Jr."/>
            <person name="Henze K."/>
            <person name="Gupta A."/>
            <person name="Wang C.C."/>
            <person name="Dunne R.L."/>
            <person name="Upcroft J.A."/>
            <person name="Upcroft P."/>
            <person name="White O."/>
            <person name="Salzberg S.L."/>
            <person name="Tang P."/>
            <person name="Chiu C.-H."/>
            <person name="Lee Y.-S."/>
            <person name="Embley T.M."/>
            <person name="Coombs G.H."/>
            <person name="Mottram J.C."/>
            <person name="Tachezy J."/>
            <person name="Fraser-Liggett C.M."/>
            <person name="Johnson P.J."/>
        </authorList>
    </citation>
    <scope>NUCLEOTIDE SEQUENCE [LARGE SCALE GENOMIC DNA]</scope>
    <source>
        <strain evidence="2">G3</strain>
    </source>
</reference>
<sequence>MRFIWFSPLLKENETRELQEVISQFFPGAKVTTDKSISQVLIVKPNEVSLIYRTTSIILSPLAFKQCTTFGIDPFEWPFNTKTRMNLFLRNKTIKFVGFDDHTTRSLTHMIHQMHGSVGDLADFVISPKAIKSKDKPDCPVVSPNWIEALYISQFYVDYSQFTFGRNKPKAKVAPKPKKLTATKSPREIAKDFDNKSKDTTILRLQIKEKTPDIMKFFVQKSDNVTKNIITPKIPKSPHKNTKIPMPDNPFQQPNTDTMIIDSFLKKSEEEKNSSSPTFSPRTKLHSVCNTIINTKSDSKNQSKCKLNSIFENCIQFTQKNEDTDFCLSDDDVVYDQKDNSSEISCEASVNEDPLMMALVN</sequence>
<proteinExistence type="predicted"/>
<accession>A2G8Z4</accession>
<gene>
    <name evidence="2" type="ORF">TVAG_130440</name>
</gene>
<dbReference type="SMR" id="A2G8Z4"/>
<evidence type="ECO:0000313" key="2">
    <source>
        <dbReference type="EMBL" id="EAX86374.1"/>
    </source>
</evidence>
<dbReference type="RefSeq" id="XP_001299304.1">
    <property type="nucleotide sequence ID" value="XM_001299303.1"/>
</dbReference>
<dbReference type="CDD" id="cd00027">
    <property type="entry name" value="BRCT"/>
    <property type="match status" value="1"/>
</dbReference>
<reference evidence="2" key="1">
    <citation type="submission" date="2006-10" db="EMBL/GenBank/DDBJ databases">
        <authorList>
            <person name="Amadeo P."/>
            <person name="Zhao Q."/>
            <person name="Wortman J."/>
            <person name="Fraser-Liggett C."/>
            <person name="Carlton J."/>
        </authorList>
    </citation>
    <scope>NUCLEOTIDE SEQUENCE</scope>
    <source>
        <strain evidence="2">G3</strain>
    </source>
</reference>
<dbReference type="VEuPathDB" id="TrichDB:TVAG_130440"/>
<evidence type="ECO:0008006" key="4">
    <source>
        <dbReference type="Google" id="ProtNLM"/>
    </source>
</evidence>
<feature type="region of interest" description="Disordered" evidence="1">
    <location>
        <begin position="230"/>
        <end position="255"/>
    </location>
</feature>
<keyword evidence="3" id="KW-1185">Reference proteome</keyword>
<evidence type="ECO:0000313" key="3">
    <source>
        <dbReference type="Proteomes" id="UP000001542"/>
    </source>
</evidence>
<protein>
    <recommendedName>
        <fullName evidence="4">BRCT domain-containing protein</fullName>
    </recommendedName>
</protein>
<dbReference type="EMBL" id="DS114666">
    <property type="protein sequence ID" value="EAX86374.1"/>
    <property type="molecule type" value="Genomic_DNA"/>
</dbReference>
<organism evidence="2 3">
    <name type="scientific">Trichomonas vaginalis (strain ATCC PRA-98 / G3)</name>
    <dbReference type="NCBI Taxonomy" id="412133"/>
    <lineage>
        <taxon>Eukaryota</taxon>
        <taxon>Metamonada</taxon>
        <taxon>Parabasalia</taxon>
        <taxon>Trichomonadida</taxon>
        <taxon>Trichomonadidae</taxon>
        <taxon>Trichomonas</taxon>
    </lineage>
</organism>
<dbReference type="Proteomes" id="UP000001542">
    <property type="component" value="Unassembled WGS sequence"/>
</dbReference>
<dbReference type="InterPro" id="IPR036420">
    <property type="entry name" value="BRCT_dom_sf"/>
</dbReference>
<dbReference type="InParanoid" id="A2G8Z4"/>
<dbReference type="Gene3D" id="3.40.50.10190">
    <property type="entry name" value="BRCT domain"/>
    <property type="match status" value="1"/>
</dbReference>
<dbReference type="AlphaFoldDB" id="A2G8Z4"/>